<dbReference type="EMBL" id="JAZHXI010000011">
    <property type="protein sequence ID" value="KAL2066105.1"/>
    <property type="molecule type" value="Genomic_DNA"/>
</dbReference>
<gene>
    <name evidence="2" type="ORF">VTL71DRAFT_2176</name>
</gene>
<reference evidence="2 3" key="1">
    <citation type="journal article" date="2024" name="Commun. Biol.">
        <title>Comparative genomic analysis of thermophilic fungi reveals convergent evolutionary adaptations and gene losses.</title>
        <authorList>
            <person name="Steindorff A.S."/>
            <person name="Aguilar-Pontes M.V."/>
            <person name="Robinson A.J."/>
            <person name="Andreopoulos B."/>
            <person name="LaButti K."/>
            <person name="Kuo A."/>
            <person name="Mondo S."/>
            <person name="Riley R."/>
            <person name="Otillar R."/>
            <person name="Haridas S."/>
            <person name="Lipzen A."/>
            <person name="Grimwood J."/>
            <person name="Schmutz J."/>
            <person name="Clum A."/>
            <person name="Reid I.D."/>
            <person name="Moisan M.C."/>
            <person name="Butler G."/>
            <person name="Nguyen T.T.M."/>
            <person name="Dewar K."/>
            <person name="Conant G."/>
            <person name="Drula E."/>
            <person name="Henrissat B."/>
            <person name="Hansel C."/>
            <person name="Singer S."/>
            <person name="Hutchinson M.I."/>
            <person name="de Vries R.P."/>
            <person name="Natvig D.O."/>
            <person name="Powell A.J."/>
            <person name="Tsang A."/>
            <person name="Grigoriev I.V."/>
        </authorList>
    </citation>
    <scope>NUCLEOTIDE SEQUENCE [LARGE SCALE GENOMIC DNA]</scope>
    <source>
        <strain evidence="2 3">CBS 494.80</strain>
    </source>
</reference>
<name>A0ABR4C857_9HELO</name>
<feature type="region of interest" description="Disordered" evidence="1">
    <location>
        <begin position="128"/>
        <end position="148"/>
    </location>
</feature>
<keyword evidence="3" id="KW-1185">Reference proteome</keyword>
<evidence type="ECO:0000256" key="1">
    <source>
        <dbReference type="SAM" id="MobiDB-lite"/>
    </source>
</evidence>
<protein>
    <submittedName>
        <fullName evidence="2">Uncharacterized protein</fullName>
    </submittedName>
</protein>
<comment type="caution">
    <text evidence="2">The sequence shown here is derived from an EMBL/GenBank/DDBJ whole genome shotgun (WGS) entry which is preliminary data.</text>
</comment>
<sequence>MSTITYHCRLCKITAPSTLPSLSTPCQRCFPDGCWLLKPCSPKVTTLPNTTVLVCTFEYSCTRCEQVRPMRSWSRVIRKYTVEKLIPGDWAWKPMKGDPNPPTHTCKLCFPWENGMWAKENTKSVRFEDLSLGPGESEDDPDPPPSQA</sequence>
<evidence type="ECO:0000313" key="2">
    <source>
        <dbReference type="EMBL" id="KAL2066105.1"/>
    </source>
</evidence>
<organism evidence="2 3">
    <name type="scientific">Oculimacula yallundae</name>
    <dbReference type="NCBI Taxonomy" id="86028"/>
    <lineage>
        <taxon>Eukaryota</taxon>
        <taxon>Fungi</taxon>
        <taxon>Dikarya</taxon>
        <taxon>Ascomycota</taxon>
        <taxon>Pezizomycotina</taxon>
        <taxon>Leotiomycetes</taxon>
        <taxon>Helotiales</taxon>
        <taxon>Ploettnerulaceae</taxon>
        <taxon>Oculimacula</taxon>
    </lineage>
</organism>
<evidence type="ECO:0000313" key="3">
    <source>
        <dbReference type="Proteomes" id="UP001595075"/>
    </source>
</evidence>
<accession>A0ABR4C857</accession>
<proteinExistence type="predicted"/>
<dbReference type="Proteomes" id="UP001595075">
    <property type="component" value="Unassembled WGS sequence"/>
</dbReference>